<gene>
    <name evidence="2" type="ORF">GM921_08595</name>
</gene>
<name>A0A923E0X3_9SPHI</name>
<keyword evidence="3" id="KW-1185">Reference proteome</keyword>
<dbReference type="Proteomes" id="UP000601055">
    <property type="component" value="Unassembled WGS sequence"/>
</dbReference>
<accession>A0A923E0X3</accession>
<keyword evidence="1" id="KW-0472">Membrane</keyword>
<evidence type="ECO:0000256" key="1">
    <source>
        <dbReference type="SAM" id="Phobius"/>
    </source>
</evidence>
<feature type="transmembrane region" description="Helical" evidence="1">
    <location>
        <begin position="36"/>
        <end position="57"/>
    </location>
</feature>
<evidence type="ECO:0000313" key="3">
    <source>
        <dbReference type="Proteomes" id="UP000601055"/>
    </source>
</evidence>
<comment type="caution">
    <text evidence="2">The sequence shown here is derived from an EMBL/GenBank/DDBJ whole genome shotgun (WGS) entry which is preliminary data.</text>
</comment>
<dbReference type="EMBL" id="WNXD01000001">
    <property type="protein sequence ID" value="MBB2145539.1"/>
    <property type="molecule type" value="Genomic_DNA"/>
</dbReference>
<organism evidence="2 3">
    <name type="scientific">Pedobacter planticolens</name>
    <dbReference type="NCBI Taxonomy" id="2679964"/>
    <lineage>
        <taxon>Bacteria</taxon>
        <taxon>Pseudomonadati</taxon>
        <taxon>Bacteroidota</taxon>
        <taxon>Sphingobacteriia</taxon>
        <taxon>Sphingobacteriales</taxon>
        <taxon>Sphingobacteriaceae</taxon>
        <taxon>Pedobacter</taxon>
    </lineage>
</organism>
<evidence type="ECO:0000313" key="2">
    <source>
        <dbReference type="EMBL" id="MBB2145539.1"/>
    </source>
</evidence>
<dbReference type="RefSeq" id="WP_182922188.1">
    <property type="nucleotide sequence ID" value="NZ_WNXD01000001.1"/>
</dbReference>
<reference evidence="2" key="1">
    <citation type="submission" date="2019-11" db="EMBL/GenBank/DDBJ databases">
        <title>Description of Pedobacter sp. LMG 31464T.</title>
        <authorList>
            <person name="Carlier A."/>
            <person name="Qi S."/>
            <person name="Vandamme P."/>
        </authorList>
    </citation>
    <scope>NUCLEOTIDE SEQUENCE</scope>
    <source>
        <strain evidence="2">LMG 31464</strain>
    </source>
</reference>
<sequence length="66" mass="7541">MRKILAIIVSLITLFAIKEGFHILNSTDKDIVNQRSILIVIALSIIIPLILLSVWLWSSRKNRSQN</sequence>
<protein>
    <submittedName>
        <fullName evidence="2">Uncharacterized protein</fullName>
    </submittedName>
</protein>
<keyword evidence="1" id="KW-0812">Transmembrane</keyword>
<proteinExistence type="predicted"/>
<keyword evidence="1" id="KW-1133">Transmembrane helix</keyword>
<dbReference type="AlphaFoldDB" id="A0A923E0X3"/>